<dbReference type="Gene3D" id="3.20.20.80">
    <property type="entry name" value="Glycosidases"/>
    <property type="match status" value="1"/>
</dbReference>
<dbReference type="Proteomes" id="UP000319160">
    <property type="component" value="Unassembled WGS sequence"/>
</dbReference>
<keyword evidence="4" id="KW-1185">Reference proteome</keyword>
<dbReference type="InterPro" id="IPR024655">
    <property type="entry name" value="Asl1_glyco_hydro_catalytic"/>
</dbReference>
<gene>
    <name evidence="3" type="ORF">FHL15_001155</name>
</gene>
<dbReference type="AlphaFoldDB" id="A0A553ICL9"/>
<dbReference type="PANTHER" id="PTHR34154:SF3">
    <property type="entry name" value="ALKALI-SENSITIVE LINKAGE PROTEIN 1"/>
    <property type="match status" value="1"/>
</dbReference>
<comment type="caution">
    <text evidence="3">The sequence shown here is derived from an EMBL/GenBank/DDBJ whole genome shotgun (WGS) entry which is preliminary data.</text>
</comment>
<dbReference type="InterPro" id="IPR017853">
    <property type="entry name" value="GH"/>
</dbReference>
<dbReference type="InterPro" id="IPR053183">
    <property type="entry name" value="ASL1"/>
</dbReference>
<evidence type="ECO:0000313" key="3">
    <source>
        <dbReference type="EMBL" id="TRX97945.1"/>
    </source>
</evidence>
<dbReference type="Pfam" id="PF11790">
    <property type="entry name" value="Glyco_hydro_cc"/>
    <property type="match status" value="1"/>
</dbReference>
<dbReference type="SUPFAM" id="SSF51445">
    <property type="entry name" value="(Trans)glycosidases"/>
    <property type="match status" value="1"/>
</dbReference>
<feature type="chain" id="PRO_5022103548" description="Asl1-like glycosyl hydrolase catalytic domain-containing protein" evidence="1">
    <location>
        <begin position="21"/>
        <end position="303"/>
    </location>
</feature>
<feature type="domain" description="Asl1-like glycosyl hydrolase catalytic" evidence="2">
    <location>
        <begin position="56"/>
        <end position="290"/>
    </location>
</feature>
<protein>
    <recommendedName>
        <fullName evidence="2">Asl1-like glycosyl hydrolase catalytic domain-containing protein</fullName>
    </recommendedName>
</protein>
<evidence type="ECO:0000256" key="1">
    <source>
        <dbReference type="SAM" id="SignalP"/>
    </source>
</evidence>
<evidence type="ECO:0000259" key="2">
    <source>
        <dbReference type="Pfam" id="PF11790"/>
    </source>
</evidence>
<dbReference type="EMBL" id="VFLP01000004">
    <property type="protein sequence ID" value="TRX97945.1"/>
    <property type="molecule type" value="Genomic_DNA"/>
</dbReference>
<dbReference type="PANTHER" id="PTHR34154">
    <property type="entry name" value="ALKALI-SENSITIVE LINKAGE PROTEIN 1"/>
    <property type="match status" value="1"/>
</dbReference>
<reference evidence="4" key="1">
    <citation type="submission" date="2019-06" db="EMBL/GenBank/DDBJ databases">
        <title>Draft genome sequence of the griseofulvin-producing fungus Xylaria cubensis strain G536.</title>
        <authorList>
            <person name="Mead M.E."/>
            <person name="Raja H.A."/>
            <person name="Steenwyk J.L."/>
            <person name="Knowles S.L."/>
            <person name="Oberlies N.H."/>
            <person name="Rokas A."/>
        </authorList>
    </citation>
    <scope>NUCLEOTIDE SEQUENCE [LARGE SCALE GENOMIC DNA]</scope>
    <source>
        <strain evidence="4">G536</strain>
    </source>
</reference>
<dbReference type="OrthoDB" id="4597161at2759"/>
<evidence type="ECO:0000313" key="4">
    <source>
        <dbReference type="Proteomes" id="UP000319160"/>
    </source>
</evidence>
<accession>A0A553ICL9</accession>
<sequence length="303" mass="33306">MAGTSKLLGLFCALSSAVNAARGPGEFHYGAAFGSPFNVATDCNDINLISPELLMNWGPDNRNDATINVCGNSNIKFMPTLWGRDFDNPQLSALPNSPRPFGVFLENEPNWFGAYSPDHGVGCNLTAQQCATRYYTETNIINQKFGVGTVKLFTPSPVNPTYPKCTAPGQYGCTYEDQIAWFRDYFAACPNCLRDAWAINHHEYSCNLATTQANIQRLWANFGNKNVFVGELGCDGPSPTVQAQYLRDFVAWAYTQQYVVGFIWAGLNYVGSQGAQLTSNGQLTAVGQAFKQIQQQYPPKLTP</sequence>
<name>A0A553ICL9_9PEZI</name>
<feature type="signal peptide" evidence="1">
    <location>
        <begin position="1"/>
        <end position="20"/>
    </location>
</feature>
<proteinExistence type="predicted"/>
<organism evidence="3 4">
    <name type="scientific">Xylaria flabelliformis</name>
    <dbReference type="NCBI Taxonomy" id="2512241"/>
    <lineage>
        <taxon>Eukaryota</taxon>
        <taxon>Fungi</taxon>
        <taxon>Dikarya</taxon>
        <taxon>Ascomycota</taxon>
        <taxon>Pezizomycotina</taxon>
        <taxon>Sordariomycetes</taxon>
        <taxon>Xylariomycetidae</taxon>
        <taxon>Xylariales</taxon>
        <taxon>Xylariaceae</taxon>
        <taxon>Xylaria</taxon>
    </lineage>
</organism>
<keyword evidence="1" id="KW-0732">Signal</keyword>